<gene>
    <name evidence="1" type="ORF">ACFL2Z_01195</name>
</gene>
<dbReference type="Proteomes" id="UP001594288">
    <property type="component" value="Unassembled WGS sequence"/>
</dbReference>
<proteinExistence type="predicted"/>
<dbReference type="SUPFAM" id="SSF56925">
    <property type="entry name" value="OMPA-like"/>
    <property type="match status" value="1"/>
</dbReference>
<accession>A0ABV6YN63</accession>
<protein>
    <recommendedName>
        <fullName evidence="3">Outer membrane protein beta-barrel domain-containing protein</fullName>
    </recommendedName>
</protein>
<keyword evidence="2" id="KW-1185">Reference proteome</keyword>
<dbReference type="InterPro" id="IPR011250">
    <property type="entry name" value="OMP/PagP_B-barrel"/>
</dbReference>
<evidence type="ECO:0000313" key="1">
    <source>
        <dbReference type="EMBL" id="MFC1799515.1"/>
    </source>
</evidence>
<name>A0ABV6YN63_UNCEI</name>
<evidence type="ECO:0000313" key="2">
    <source>
        <dbReference type="Proteomes" id="UP001594288"/>
    </source>
</evidence>
<reference evidence="1 2" key="1">
    <citation type="submission" date="2024-09" db="EMBL/GenBank/DDBJ databases">
        <authorList>
            <person name="D'Angelo T."/>
        </authorList>
    </citation>
    <scope>NUCLEOTIDE SEQUENCE [LARGE SCALE GENOMIC DNA]</scope>
    <source>
        <strain evidence="1">SAG AM-311-F02</strain>
    </source>
</reference>
<dbReference type="EMBL" id="JBHPEI010000010">
    <property type="protein sequence ID" value="MFC1799515.1"/>
    <property type="molecule type" value="Genomic_DNA"/>
</dbReference>
<organism evidence="1 2">
    <name type="scientific">Eiseniibacteriota bacterium</name>
    <dbReference type="NCBI Taxonomy" id="2212470"/>
    <lineage>
        <taxon>Bacteria</taxon>
        <taxon>Candidatus Eiseniibacteriota</taxon>
    </lineage>
</organism>
<evidence type="ECO:0008006" key="3">
    <source>
        <dbReference type="Google" id="ProtNLM"/>
    </source>
</evidence>
<sequence>MMFGFSGWELGGYRGGVGLRTYLRDNLALRLAGDFGWSNKTDEDNMARLGQVLRYENSDLSLGMGVALEKYLEPAWNVTPLIGVGLFASYENSRHKTTRDVEYVWCRTEEMDMYSVETRLLTGLRWHFTKNLSLGGEYFISYVYTWGEWREQEVRGTPFQEEKLTTRGSAIVVDVSHLWLSIRF</sequence>
<comment type="caution">
    <text evidence="1">The sequence shown here is derived from an EMBL/GenBank/DDBJ whole genome shotgun (WGS) entry which is preliminary data.</text>
</comment>